<feature type="chain" id="PRO_5020874351" description="DUF1090 family protein" evidence="1">
    <location>
        <begin position="22"/>
        <end position="118"/>
    </location>
</feature>
<name>A0A4U8SVZ1_9HELI</name>
<keyword evidence="3" id="KW-1185">Reference proteome</keyword>
<proteinExistence type="predicted"/>
<accession>A0A4U8SVZ1</accession>
<dbReference type="Proteomes" id="UP000029921">
    <property type="component" value="Unassembled WGS sequence"/>
</dbReference>
<evidence type="ECO:0000313" key="3">
    <source>
        <dbReference type="Proteomes" id="UP000029921"/>
    </source>
</evidence>
<organism evidence="2 3">
    <name type="scientific">Helicobacter magdeburgensis</name>
    <dbReference type="NCBI Taxonomy" id="471858"/>
    <lineage>
        <taxon>Bacteria</taxon>
        <taxon>Pseudomonadati</taxon>
        <taxon>Campylobacterota</taxon>
        <taxon>Epsilonproteobacteria</taxon>
        <taxon>Campylobacterales</taxon>
        <taxon>Helicobacteraceae</taxon>
        <taxon>Helicobacter</taxon>
    </lineage>
</organism>
<protein>
    <recommendedName>
        <fullName evidence="4">DUF1090 family protein</fullName>
    </recommendedName>
</protein>
<reference evidence="2 3" key="1">
    <citation type="journal article" date="2014" name="Genome Announc.">
        <title>Draft genome sequences of eight enterohepatic helicobacter species isolated from both laboratory and wild rodents.</title>
        <authorList>
            <person name="Sheh A."/>
            <person name="Shen Z."/>
            <person name="Fox J.G."/>
        </authorList>
    </citation>
    <scope>NUCLEOTIDE SEQUENCE [LARGE SCALE GENOMIC DNA]</scope>
    <source>
        <strain evidence="2 3">MIT 96-1001</strain>
    </source>
</reference>
<gene>
    <name evidence="2" type="ORF">LS74_010320</name>
</gene>
<evidence type="ECO:0008006" key="4">
    <source>
        <dbReference type="Google" id="ProtNLM"/>
    </source>
</evidence>
<sequence>MKKIFICLCFYLLLLTEYNYALVPCSFVSDTNSSTKHTDIKDFIKDENNDIKNYWKDNIKPVVKNIKEESKKREEKMKKLKAIETERLVIAKKIEFLLQQENELLGNFINIEAEQEKK</sequence>
<evidence type="ECO:0000256" key="1">
    <source>
        <dbReference type="SAM" id="SignalP"/>
    </source>
</evidence>
<feature type="signal peptide" evidence="1">
    <location>
        <begin position="1"/>
        <end position="21"/>
    </location>
</feature>
<dbReference type="AlphaFoldDB" id="A0A4U8SVZ1"/>
<dbReference type="RefSeq" id="WP_034587666.1">
    <property type="nucleotide sequence ID" value="NZ_JRPE02000025.1"/>
</dbReference>
<keyword evidence="1" id="KW-0732">Signal</keyword>
<comment type="caution">
    <text evidence="2">The sequence shown here is derived from an EMBL/GenBank/DDBJ whole genome shotgun (WGS) entry which is preliminary data.</text>
</comment>
<dbReference type="EMBL" id="JRPE02000025">
    <property type="protein sequence ID" value="TLD91099.1"/>
    <property type="molecule type" value="Genomic_DNA"/>
</dbReference>
<evidence type="ECO:0000313" key="2">
    <source>
        <dbReference type="EMBL" id="TLD91099.1"/>
    </source>
</evidence>